<dbReference type="Gene3D" id="1.10.472.10">
    <property type="entry name" value="Cyclin-like"/>
    <property type="match status" value="1"/>
</dbReference>
<evidence type="ECO:0000256" key="2">
    <source>
        <dbReference type="ARBA" id="ARBA00022618"/>
    </source>
</evidence>
<dbReference type="InterPro" id="IPR013922">
    <property type="entry name" value="Cyclin_PHO80-like"/>
</dbReference>
<reference evidence="4 5" key="1">
    <citation type="submission" date="2024-01" db="EMBL/GenBank/DDBJ databases">
        <title>Genome assemblies of Stephania.</title>
        <authorList>
            <person name="Yang L."/>
        </authorList>
    </citation>
    <scope>NUCLEOTIDE SEQUENCE [LARGE SCALE GENOMIC DNA]</scope>
    <source>
        <strain evidence="4">QJT</strain>
        <tissue evidence="4">Leaf</tissue>
    </source>
</reference>
<evidence type="ECO:0000256" key="1">
    <source>
        <dbReference type="ARBA" id="ARBA00007215"/>
    </source>
</evidence>
<evidence type="ECO:0008006" key="6">
    <source>
        <dbReference type="Google" id="ProtNLM"/>
    </source>
</evidence>
<protein>
    <recommendedName>
        <fullName evidence="6">Cyclin</fullName>
    </recommendedName>
</protein>
<organism evidence="4 5">
    <name type="scientific">Stephania japonica</name>
    <dbReference type="NCBI Taxonomy" id="461633"/>
    <lineage>
        <taxon>Eukaryota</taxon>
        <taxon>Viridiplantae</taxon>
        <taxon>Streptophyta</taxon>
        <taxon>Embryophyta</taxon>
        <taxon>Tracheophyta</taxon>
        <taxon>Spermatophyta</taxon>
        <taxon>Magnoliopsida</taxon>
        <taxon>Ranunculales</taxon>
        <taxon>Menispermaceae</taxon>
        <taxon>Menispermoideae</taxon>
        <taxon>Cissampelideae</taxon>
        <taxon>Stephania</taxon>
    </lineage>
</organism>
<evidence type="ECO:0000313" key="4">
    <source>
        <dbReference type="EMBL" id="KAK9144383.1"/>
    </source>
</evidence>
<evidence type="ECO:0000313" key="5">
    <source>
        <dbReference type="Proteomes" id="UP001417504"/>
    </source>
</evidence>
<dbReference type="AlphaFoldDB" id="A0AAP0PGW6"/>
<accession>A0AAP0PGW6</accession>
<proteinExistence type="inferred from homology"/>
<keyword evidence="5" id="KW-1185">Reference proteome</keyword>
<gene>
    <name evidence="4" type="ORF">Sjap_004286</name>
</gene>
<dbReference type="Pfam" id="PF08613">
    <property type="entry name" value="Cyclin"/>
    <property type="match status" value="1"/>
</dbReference>
<dbReference type="GO" id="GO:0019901">
    <property type="term" value="F:protein kinase binding"/>
    <property type="evidence" value="ECO:0007669"/>
    <property type="project" value="InterPro"/>
</dbReference>
<dbReference type="InterPro" id="IPR036915">
    <property type="entry name" value="Cyclin-like_sf"/>
</dbReference>
<evidence type="ECO:0000256" key="3">
    <source>
        <dbReference type="ARBA" id="ARBA00023306"/>
    </source>
</evidence>
<comment type="caution">
    <text evidence="4">The sequence shown here is derived from an EMBL/GenBank/DDBJ whole genome shotgun (WGS) entry which is preliminary data.</text>
</comment>
<name>A0AAP0PGW6_9MAGN</name>
<dbReference type="GO" id="GO:0051301">
    <property type="term" value="P:cell division"/>
    <property type="evidence" value="ECO:0007669"/>
    <property type="project" value="UniProtKB-KW"/>
</dbReference>
<sequence>MASPSFAQSSISPSKLRSDLYAFCPQINDQSTPSVISVLASLLDRAIAKNERIDGRRESAQCSGYGPWTDTRATRVFECSQRPDITVQAFLERIFRYARVAPPIYVVAYVYIDRLCEILPGFRITRWNVHRLLITAVMVASKFVEDTNYKNSYFAKVGGLSTREMNDSEFEFLFLMGFRFHVNVSVFDSYCCHLEREVSIGGGYQIERSLWFMCGGELKSSEKAKNGSSSIHSNVLLDLVRIS</sequence>
<dbReference type="SUPFAM" id="SSF47954">
    <property type="entry name" value="Cyclin-like"/>
    <property type="match status" value="1"/>
</dbReference>
<dbReference type="Proteomes" id="UP001417504">
    <property type="component" value="Unassembled WGS sequence"/>
</dbReference>
<keyword evidence="2" id="KW-0132">Cell division</keyword>
<dbReference type="PANTHER" id="PTHR15615">
    <property type="match status" value="1"/>
</dbReference>
<comment type="similarity">
    <text evidence="1">Belongs to the cyclin family. Cyclin U/P subfamily.</text>
</comment>
<dbReference type="PANTHER" id="PTHR15615:SF15">
    <property type="entry name" value="CYCLIN-U2-1"/>
    <property type="match status" value="1"/>
</dbReference>
<keyword evidence="3" id="KW-0131">Cell cycle</keyword>
<dbReference type="EMBL" id="JBBNAE010000002">
    <property type="protein sequence ID" value="KAK9144383.1"/>
    <property type="molecule type" value="Genomic_DNA"/>
</dbReference>